<dbReference type="AlphaFoldDB" id="A0A392S7A3"/>
<feature type="non-terminal residue" evidence="1">
    <location>
        <position position="29"/>
    </location>
</feature>
<evidence type="ECO:0000313" key="1">
    <source>
        <dbReference type="EMBL" id="MCI44322.1"/>
    </source>
</evidence>
<reference evidence="1 2" key="1">
    <citation type="journal article" date="2018" name="Front. Plant Sci.">
        <title>Red Clover (Trifolium pratense) and Zigzag Clover (T. medium) - A Picture of Genomic Similarities and Differences.</title>
        <authorList>
            <person name="Dluhosova J."/>
            <person name="Istvanek J."/>
            <person name="Nedelnik J."/>
            <person name="Repkova J."/>
        </authorList>
    </citation>
    <scope>NUCLEOTIDE SEQUENCE [LARGE SCALE GENOMIC DNA]</scope>
    <source>
        <strain evidence="2">cv. 10/8</strain>
        <tissue evidence="1">Leaf</tissue>
    </source>
</reference>
<organism evidence="1 2">
    <name type="scientific">Trifolium medium</name>
    <dbReference type="NCBI Taxonomy" id="97028"/>
    <lineage>
        <taxon>Eukaryota</taxon>
        <taxon>Viridiplantae</taxon>
        <taxon>Streptophyta</taxon>
        <taxon>Embryophyta</taxon>
        <taxon>Tracheophyta</taxon>
        <taxon>Spermatophyta</taxon>
        <taxon>Magnoliopsida</taxon>
        <taxon>eudicotyledons</taxon>
        <taxon>Gunneridae</taxon>
        <taxon>Pentapetalae</taxon>
        <taxon>rosids</taxon>
        <taxon>fabids</taxon>
        <taxon>Fabales</taxon>
        <taxon>Fabaceae</taxon>
        <taxon>Papilionoideae</taxon>
        <taxon>50 kb inversion clade</taxon>
        <taxon>NPAAA clade</taxon>
        <taxon>Hologalegina</taxon>
        <taxon>IRL clade</taxon>
        <taxon>Trifolieae</taxon>
        <taxon>Trifolium</taxon>
    </lineage>
</organism>
<keyword evidence="2" id="KW-1185">Reference proteome</keyword>
<name>A0A392S7A3_9FABA</name>
<proteinExistence type="predicted"/>
<comment type="caution">
    <text evidence="1">The sequence shown here is derived from an EMBL/GenBank/DDBJ whole genome shotgun (WGS) entry which is preliminary data.</text>
</comment>
<dbReference type="Proteomes" id="UP000265520">
    <property type="component" value="Unassembled WGS sequence"/>
</dbReference>
<protein>
    <submittedName>
        <fullName evidence="1">Uncharacterized protein</fullName>
    </submittedName>
</protein>
<sequence>MLNCCEWVQIIRKTILVLRSSRIVSLSLS</sequence>
<dbReference type="EMBL" id="LXQA010329090">
    <property type="protein sequence ID" value="MCI44322.1"/>
    <property type="molecule type" value="Genomic_DNA"/>
</dbReference>
<evidence type="ECO:0000313" key="2">
    <source>
        <dbReference type="Proteomes" id="UP000265520"/>
    </source>
</evidence>
<accession>A0A392S7A3</accession>